<accession>A0ABQ4CSI4</accession>
<proteinExistence type="predicted"/>
<evidence type="ECO:0000313" key="3">
    <source>
        <dbReference type="Proteomes" id="UP000604117"/>
    </source>
</evidence>
<sequence>MVGDPRWPYVADNANACANRAACSENGGARVGVGSGDDSENSTRVLMIRPCGHRPAGSYARPRQPPQRSSLREIVSQPNVDEYGSACGMRRRGSKEAGLERAKRDGDIRCDVRSYDLAGVWIDAARKVNGYDGHPSGDGVNQRVCWASEPAIATIPNYAVDDEVCSGQRIERRLAAFVRERVEDAST</sequence>
<feature type="region of interest" description="Disordered" evidence="1">
    <location>
        <begin position="52"/>
        <end position="76"/>
    </location>
</feature>
<organism evidence="2 3">
    <name type="scientific">Asanoa siamensis</name>
    <dbReference type="NCBI Taxonomy" id="926357"/>
    <lineage>
        <taxon>Bacteria</taxon>
        <taxon>Bacillati</taxon>
        <taxon>Actinomycetota</taxon>
        <taxon>Actinomycetes</taxon>
        <taxon>Micromonosporales</taxon>
        <taxon>Micromonosporaceae</taxon>
        <taxon>Asanoa</taxon>
    </lineage>
</organism>
<dbReference type="Proteomes" id="UP000604117">
    <property type="component" value="Unassembled WGS sequence"/>
</dbReference>
<dbReference type="EMBL" id="BONE01000028">
    <property type="protein sequence ID" value="GIF74239.1"/>
    <property type="molecule type" value="Genomic_DNA"/>
</dbReference>
<keyword evidence="3" id="KW-1185">Reference proteome</keyword>
<gene>
    <name evidence="2" type="ORF">Asi02nite_37570</name>
</gene>
<evidence type="ECO:0000313" key="2">
    <source>
        <dbReference type="EMBL" id="GIF74239.1"/>
    </source>
</evidence>
<evidence type="ECO:0000256" key="1">
    <source>
        <dbReference type="SAM" id="MobiDB-lite"/>
    </source>
</evidence>
<reference evidence="2 3" key="1">
    <citation type="submission" date="2021-01" db="EMBL/GenBank/DDBJ databases">
        <title>Whole genome shotgun sequence of Asanoa siamensis NBRC 107932.</title>
        <authorList>
            <person name="Komaki H."/>
            <person name="Tamura T."/>
        </authorList>
    </citation>
    <scope>NUCLEOTIDE SEQUENCE [LARGE SCALE GENOMIC DNA]</scope>
    <source>
        <strain evidence="2 3">NBRC 107932</strain>
    </source>
</reference>
<comment type="caution">
    <text evidence="2">The sequence shown here is derived from an EMBL/GenBank/DDBJ whole genome shotgun (WGS) entry which is preliminary data.</text>
</comment>
<name>A0ABQ4CSI4_9ACTN</name>
<protein>
    <submittedName>
        <fullName evidence="2">Uncharacterized protein</fullName>
    </submittedName>
</protein>